<dbReference type="EMBL" id="CP154834">
    <property type="protein sequence ID" value="XAO73576.1"/>
    <property type="molecule type" value="Genomic_DNA"/>
</dbReference>
<dbReference type="AlphaFoldDB" id="A0AAU6WLS8"/>
<sequence>MKNYKNIHLGKLIRMRVKEKGIEIRKICSSMNITEEELFATYELKSLDSEQILRWSKLLNYDFFRIYSQHLILYSPPVPDKESENLKEEKSSLPQFRKNIYTTEIIDFILELISKGKKTKREVIEEYGIPKTTLYKWINSRKKQ</sequence>
<dbReference type="Gene3D" id="1.10.10.60">
    <property type="entry name" value="Homeodomain-like"/>
    <property type="match status" value="1"/>
</dbReference>
<keyword evidence="2" id="KW-1185">Reference proteome</keyword>
<dbReference type="Proteomes" id="UP001463665">
    <property type="component" value="Chromosome"/>
</dbReference>
<protein>
    <submittedName>
        <fullName evidence="1">Transposase</fullName>
    </submittedName>
</protein>
<organism evidence="1 2">
    <name type="scientific">Chryseobacterium endophyticum</name>
    <dbReference type="NCBI Taxonomy" id="1854762"/>
    <lineage>
        <taxon>Bacteria</taxon>
        <taxon>Pseudomonadati</taxon>
        <taxon>Bacteroidota</taxon>
        <taxon>Flavobacteriia</taxon>
        <taxon>Flavobacteriales</taxon>
        <taxon>Weeksellaceae</taxon>
        <taxon>Chryseobacterium group</taxon>
        <taxon>Chryseobacterium</taxon>
    </lineage>
</organism>
<accession>A0AAU6WLS8</accession>
<gene>
    <name evidence="1" type="ORF">AAFP95_17890</name>
</gene>
<dbReference type="SUPFAM" id="SSF46689">
    <property type="entry name" value="Homeodomain-like"/>
    <property type="match status" value="1"/>
</dbReference>
<evidence type="ECO:0000313" key="2">
    <source>
        <dbReference type="Proteomes" id="UP001463665"/>
    </source>
</evidence>
<evidence type="ECO:0000313" key="1">
    <source>
        <dbReference type="EMBL" id="XAO73576.1"/>
    </source>
</evidence>
<dbReference type="RefSeq" id="WP_294198922.1">
    <property type="nucleotide sequence ID" value="NZ_CP154834.1"/>
</dbReference>
<reference evidence="1 2" key="1">
    <citation type="submission" date="2024-04" db="EMBL/GenBank/DDBJ databases">
        <title>Genome sequencing and assembly of rice foliar adapted Chryseobacterium endophyticum OsEnb-ALM-A6.</title>
        <authorList>
            <person name="Kumar S."/>
            <person name="Javed M."/>
            <person name="Chouhan V."/>
            <person name="Charishma K."/>
            <person name="Patel A."/>
            <person name="Kumar M."/>
            <person name="Sahu K.P."/>
            <person name="Kumar A."/>
        </authorList>
    </citation>
    <scope>NUCLEOTIDE SEQUENCE [LARGE SCALE GENOMIC DNA]</scope>
    <source>
        <strain evidence="1 2">OsEnb-ALM-A6</strain>
    </source>
</reference>
<name>A0AAU6WLS8_9FLAO</name>
<proteinExistence type="predicted"/>
<dbReference type="InterPro" id="IPR009057">
    <property type="entry name" value="Homeodomain-like_sf"/>
</dbReference>